<comment type="caution">
    <text evidence="1">The sequence shown here is derived from an EMBL/GenBank/DDBJ whole genome shotgun (WGS) entry which is preliminary data.</text>
</comment>
<proteinExistence type="predicted"/>
<keyword evidence="2" id="KW-1185">Reference proteome</keyword>
<dbReference type="EMBL" id="MU003500">
    <property type="protein sequence ID" value="KAF2473235.1"/>
    <property type="molecule type" value="Genomic_DNA"/>
</dbReference>
<gene>
    <name evidence="1" type="ORF">BDR25DRAFT_352675</name>
</gene>
<sequence>MGKLLGNGPFIHRDIGVLGRISKEVFIGYDYSCLTQRLAKSHALIHNTGLHFHHFSVLDFVVFESEDLVYEFIIGHNQPLTPENVGAYQDEMSGETGIHHLTQWLISWEQEHEQSLASWDRRENKEKERRNIESLLHVGNIGTVERPPFMIMDIMTQWWSKTRTKKTTQALFPSVLRQPCATIYASDGTIYGERANFIKHETELRCYTAAPALKIPDPSIESPIRAHDFFVRRSERSRIKIDESNIPFTAIEVSNEGTHIHSILNPHFLTPHNQSVQFAEGV</sequence>
<dbReference type="Proteomes" id="UP000799755">
    <property type="component" value="Unassembled WGS sequence"/>
</dbReference>
<name>A0ACB6R2B1_9PLEO</name>
<evidence type="ECO:0000313" key="2">
    <source>
        <dbReference type="Proteomes" id="UP000799755"/>
    </source>
</evidence>
<organism evidence="1 2">
    <name type="scientific">Lindgomyces ingoldianus</name>
    <dbReference type="NCBI Taxonomy" id="673940"/>
    <lineage>
        <taxon>Eukaryota</taxon>
        <taxon>Fungi</taxon>
        <taxon>Dikarya</taxon>
        <taxon>Ascomycota</taxon>
        <taxon>Pezizomycotina</taxon>
        <taxon>Dothideomycetes</taxon>
        <taxon>Pleosporomycetidae</taxon>
        <taxon>Pleosporales</taxon>
        <taxon>Lindgomycetaceae</taxon>
        <taxon>Lindgomyces</taxon>
    </lineage>
</organism>
<evidence type="ECO:0000313" key="1">
    <source>
        <dbReference type="EMBL" id="KAF2473235.1"/>
    </source>
</evidence>
<reference evidence="1" key="1">
    <citation type="journal article" date="2020" name="Stud. Mycol.">
        <title>101 Dothideomycetes genomes: a test case for predicting lifestyles and emergence of pathogens.</title>
        <authorList>
            <person name="Haridas S."/>
            <person name="Albert R."/>
            <person name="Binder M."/>
            <person name="Bloem J."/>
            <person name="Labutti K."/>
            <person name="Salamov A."/>
            <person name="Andreopoulos B."/>
            <person name="Baker S."/>
            <person name="Barry K."/>
            <person name="Bills G."/>
            <person name="Bluhm B."/>
            <person name="Cannon C."/>
            <person name="Castanera R."/>
            <person name="Culley D."/>
            <person name="Daum C."/>
            <person name="Ezra D."/>
            <person name="Gonzalez J."/>
            <person name="Henrissat B."/>
            <person name="Kuo A."/>
            <person name="Liang C."/>
            <person name="Lipzen A."/>
            <person name="Lutzoni F."/>
            <person name="Magnuson J."/>
            <person name="Mondo S."/>
            <person name="Nolan M."/>
            <person name="Ohm R."/>
            <person name="Pangilinan J."/>
            <person name="Park H.-J."/>
            <person name="Ramirez L."/>
            <person name="Alfaro M."/>
            <person name="Sun H."/>
            <person name="Tritt A."/>
            <person name="Yoshinaga Y."/>
            <person name="Zwiers L.-H."/>
            <person name="Turgeon B."/>
            <person name="Goodwin S."/>
            <person name="Spatafora J."/>
            <person name="Crous P."/>
            <person name="Grigoriev I."/>
        </authorList>
    </citation>
    <scope>NUCLEOTIDE SEQUENCE</scope>
    <source>
        <strain evidence="1">ATCC 200398</strain>
    </source>
</reference>
<protein>
    <submittedName>
        <fullName evidence="1">Uncharacterized protein</fullName>
    </submittedName>
</protein>
<accession>A0ACB6R2B1</accession>